<dbReference type="InterPro" id="IPR052895">
    <property type="entry name" value="HetReg/Transcr_Mod"/>
</dbReference>
<organism evidence="2 3">
    <name type="scientific">Colletotrichum salicis</name>
    <dbReference type="NCBI Taxonomy" id="1209931"/>
    <lineage>
        <taxon>Eukaryota</taxon>
        <taxon>Fungi</taxon>
        <taxon>Dikarya</taxon>
        <taxon>Ascomycota</taxon>
        <taxon>Pezizomycotina</taxon>
        <taxon>Sordariomycetes</taxon>
        <taxon>Hypocreomycetidae</taxon>
        <taxon>Glomerellales</taxon>
        <taxon>Glomerellaceae</taxon>
        <taxon>Colletotrichum</taxon>
        <taxon>Colletotrichum acutatum species complex</taxon>
    </lineage>
</organism>
<dbReference type="EMBL" id="JFFI01000406">
    <property type="protein sequence ID" value="KXH67892.1"/>
    <property type="molecule type" value="Genomic_DNA"/>
</dbReference>
<dbReference type="PANTHER" id="PTHR24148:SF82">
    <property type="entry name" value="HETEROKARYON INCOMPATIBILITY DOMAIN-CONTAINING PROTEIN"/>
    <property type="match status" value="1"/>
</dbReference>
<dbReference type="AlphaFoldDB" id="A0A135V5D9"/>
<accession>A0A135V5D9</accession>
<comment type="caution">
    <text evidence="2">The sequence shown here is derived from an EMBL/GenBank/DDBJ whole genome shotgun (WGS) entry which is preliminary data.</text>
</comment>
<keyword evidence="3" id="KW-1185">Reference proteome</keyword>
<gene>
    <name evidence="2" type="ORF">CSAL01_12234</name>
</gene>
<dbReference type="Proteomes" id="UP000070121">
    <property type="component" value="Unassembled WGS sequence"/>
</dbReference>
<sequence>MDLSSIPLYSHVQLSKQNEIRLVSILPGSASDVLRTQLTHICLKDSGKRRSRKLSIEQLRITLPPKWVARETLDGHVMFRMSGLGNRWQRSHPDENIERWRYESDESDHEVSKSSTSGDRINYEALSYTWGSEQHQQWLLIEDANEMPDDNTSKQRKILIRNNLATAMQHLRLPDRPKRLWIDAICINQQDNVEKDHQFASGHSQAHFNHTEPNILNILGVLAATVTEVRPSFENSSLSPADLLSSWRTAQVQPGKTAIDESGVDHAITLRMNLFKDRYPKLQKTTLQQWLSDTSSFGVLDGVPTGSAVETNTEFQRYFGRTIQMCAGRAYIHTREALPGIAPLDTRTGSSGQYTLIGECFVYGLSDANALLGPLPDSWNVQAFPGFGRRLDFRFLNQATGELVLDDPRLPTLCGWERIYHEPEADDPEIYAFFRNTVSSSEITSDPRMAPAALMDRGVNLRYFAIS</sequence>
<proteinExistence type="predicted"/>
<evidence type="ECO:0000259" key="1">
    <source>
        <dbReference type="Pfam" id="PF06985"/>
    </source>
</evidence>
<dbReference type="STRING" id="1209931.A0A135V5D9"/>
<feature type="domain" description="Heterokaryon incompatibility" evidence="1">
    <location>
        <begin position="123"/>
        <end position="200"/>
    </location>
</feature>
<dbReference type="OrthoDB" id="4850726at2759"/>
<reference evidence="2 3" key="1">
    <citation type="submission" date="2014-02" db="EMBL/GenBank/DDBJ databases">
        <title>The genome sequence of Colletotrichum salicis CBS 607.94.</title>
        <authorList>
            <person name="Baroncelli R."/>
            <person name="Thon M.R."/>
        </authorList>
    </citation>
    <scope>NUCLEOTIDE SEQUENCE [LARGE SCALE GENOMIC DNA]</scope>
    <source>
        <strain evidence="2 3">CBS 607.94</strain>
    </source>
</reference>
<name>A0A135V5D9_9PEZI</name>
<evidence type="ECO:0000313" key="2">
    <source>
        <dbReference type="EMBL" id="KXH67892.1"/>
    </source>
</evidence>
<dbReference type="Pfam" id="PF06985">
    <property type="entry name" value="HET"/>
    <property type="match status" value="1"/>
</dbReference>
<dbReference type="PANTHER" id="PTHR24148">
    <property type="entry name" value="ANKYRIN REPEAT DOMAIN-CONTAINING PROTEIN 39 HOMOLOG-RELATED"/>
    <property type="match status" value="1"/>
</dbReference>
<protein>
    <submittedName>
        <fullName evidence="2">Heterokaryon incompatibility protein</fullName>
    </submittedName>
</protein>
<dbReference type="InterPro" id="IPR010730">
    <property type="entry name" value="HET"/>
</dbReference>
<evidence type="ECO:0000313" key="3">
    <source>
        <dbReference type="Proteomes" id="UP000070121"/>
    </source>
</evidence>